<dbReference type="Gene3D" id="1.10.1200.10">
    <property type="entry name" value="ACP-like"/>
    <property type="match status" value="3"/>
</dbReference>
<dbReference type="PROSITE" id="PS50075">
    <property type="entry name" value="CARRIER"/>
    <property type="match status" value="2"/>
</dbReference>
<dbReference type="GO" id="GO:0005737">
    <property type="term" value="C:cytoplasm"/>
    <property type="evidence" value="ECO:0007669"/>
    <property type="project" value="TreeGrafter"/>
</dbReference>
<keyword evidence="4" id="KW-1133">Transmembrane helix</keyword>
<keyword evidence="4" id="KW-0812">Transmembrane</keyword>
<protein>
    <recommendedName>
        <fullName evidence="5">Carrier domain-containing protein</fullName>
    </recommendedName>
</protein>
<name>A0A814EPN1_9BILA</name>
<keyword evidence="2" id="KW-0597">Phosphoprotein</keyword>
<dbReference type="InterPro" id="IPR010071">
    <property type="entry name" value="AA_adenyl_dom"/>
</dbReference>
<dbReference type="SUPFAM" id="SSF51161">
    <property type="entry name" value="Trimeric LpxA-like enzymes"/>
    <property type="match status" value="3"/>
</dbReference>
<feature type="domain" description="Carrier" evidence="5">
    <location>
        <begin position="4436"/>
        <end position="4511"/>
    </location>
</feature>
<dbReference type="Proteomes" id="UP000663891">
    <property type="component" value="Unassembled WGS sequence"/>
</dbReference>
<dbReference type="InterPro" id="IPR001242">
    <property type="entry name" value="Condensation_dom"/>
</dbReference>
<dbReference type="GO" id="GO:0044550">
    <property type="term" value="P:secondary metabolite biosynthetic process"/>
    <property type="evidence" value="ECO:0007669"/>
    <property type="project" value="TreeGrafter"/>
</dbReference>
<evidence type="ECO:0000256" key="2">
    <source>
        <dbReference type="ARBA" id="ARBA00022553"/>
    </source>
</evidence>
<dbReference type="Gene3D" id="2.160.10.10">
    <property type="entry name" value="Hexapeptide repeat proteins"/>
    <property type="match status" value="2"/>
</dbReference>
<dbReference type="GO" id="GO:0043041">
    <property type="term" value="P:amino acid activation for nonribosomal peptide biosynthetic process"/>
    <property type="evidence" value="ECO:0007669"/>
    <property type="project" value="TreeGrafter"/>
</dbReference>
<dbReference type="GO" id="GO:0031177">
    <property type="term" value="F:phosphopantetheine binding"/>
    <property type="evidence" value="ECO:0007669"/>
    <property type="project" value="TreeGrafter"/>
</dbReference>
<feature type="transmembrane region" description="Helical" evidence="4">
    <location>
        <begin position="4752"/>
        <end position="4773"/>
    </location>
</feature>
<dbReference type="PANTHER" id="PTHR45527:SF1">
    <property type="entry name" value="FATTY ACID SYNTHASE"/>
    <property type="match status" value="1"/>
</dbReference>
<organism evidence="6 7">
    <name type="scientific">Adineta steineri</name>
    <dbReference type="NCBI Taxonomy" id="433720"/>
    <lineage>
        <taxon>Eukaryota</taxon>
        <taxon>Metazoa</taxon>
        <taxon>Spiralia</taxon>
        <taxon>Gnathifera</taxon>
        <taxon>Rotifera</taxon>
        <taxon>Eurotatoria</taxon>
        <taxon>Bdelloidea</taxon>
        <taxon>Adinetida</taxon>
        <taxon>Adinetidae</taxon>
        <taxon>Adineta</taxon>
    </lineage>
</organism>
<dbReference type="Pfam" id="PF00550">
    <property type="entry name" value="PP-binding"/>
    <property type="match status" value="2"/>
</dbReference>
<dbReference type="Pfam" id="PF13193">
    <property type="entry name" value="AMP-binding_C"/>
    <property type="match status" value="3"/>
</dbReference>
<dbReference type="NCBIfam" id="TIGR01733">
    <property type="entry name" value="AA-adenyl-dom"/>
    <property type="match status" value="1"/>
</dbReference>
<dbReference type="Gene3D" id="3.30.559.10">
    <property type="entry name" value="Chloramphenicol acetyltransferase-like domain"/>
    <property type="match status" value="6"/>
</dbReference>
<reference evidence="6" key="1">
    <citation type="submission" date="2021-02" db="EMBL/GenBank/DDBJ databases">
        <authorList>
            <person name="Nowell W R."/>
        </authorList>
    </citation>
    <scope>NUCLEOTIDE SEQUENCE</scope>
</reference>
<dbReference type="CDD" id="cd02440">
    <property type="entry name" value="AdoMet_MTases"/>
    <property type="match status" value="1"/>
</dbReference>
<dbReference type="Gene3D" id="3.30.300.30">
    <property type="match status" value="3"/>
</dbReference>
<dbReference type="Gene3D" id="3.40.50.12780">
    <property type="entry name" value="N-terminal domain of ligase-like"/>
    <property type="match status" value="4"/>
</dbReference>
<gene>
    <name evidence="6" type="ORF">VCS650_LOCUS13352</name>
</gene>
<evidence type="ECO:0000256" key="1">
    <source>
        <dbReference type="ARBA" id="ARBA00022450"/>
    </source>
</evidence>
<dbReference type="InterPro" id="IPR011004">
    <property type="entry name" value="Trimer_LpxA-like_sf"/>
</dbReference>
<dbReference type="SUPFAM" id="SSF56801">
    <property type="entry name" value="Acetyl-CoA synthetase-like"/>
    <property type="match status" value="3"/>
</dbReference>
<accession>A0A814EPN1</accession>
<dbReference type="NCBIfam" id="NF003417">
    <property type="entry name" value="PRK04813.1"/>
    <property type="match status" value="4"/>
</dbReference>
<feature type="domain" description="Carrier" evidence="5">
    <location>
        <begin position="1328"/>
        <end position="1406"/>
    </location>
</feature>
<evidence type="ECO:0000259" key="5">
    <source>
        <dbReference type="PROSITE" id="PS50075"/>
    </source>
</evidence>
<dbReference type="SUPFAM" id="SSF53335">
    <property type="entry name" value="S-adenosyl-L-methionine-dependent methyltransferases"/>
    <property type="match status" value="1"/>
</dbReference>
<feature type="region of interest" description="Disordered" evidence="3">
    <location>
        <begin position="4418"/>
        <end position="4437"/>
    </location>
</feature>
<proteinExistence type="predicted"/>
<dbReference type="GO" id="GO:0008757">
    <property type="term" value="F:S-adenosylmethionine-dependent methyltransferase activity"/>
    <property type="evidence" value="ECO:0007669"/>
    <property type="project" value="InterPro"/>
</dbReference>
<dbReference type="InterPro" id="IPR009081">
    <property type="entry name" value="PP-bd_ACP"/>
</dbReference>
<dbReference type="EMBL" id="CAJNON010000107">
    <property type="protein sequence ID" value="CAF0975086.1"/>
    <property type="molecule type" value="Genomic_DNA"/>
</dbReference>
<evidence type="ECO:0000313" key="7">
    <source>
        <dbReference type="Proteomes" id="UP000663891"/>
    </source>
</evidence>
<dbReference type="Pfam" id="PF08241">
    <property type="entry name" value="Methyltransf_11"/>
    <property type="match status" value="1"/>
</dbReference>
<keyword evidence="4" id="KW-0472">Membrane</keyword>
<dbReference type="InterPro" id="IPR036736">
    <property type="entry name" value="ACP-like_sf"/>
</dbReference>
<dbReference type="Pfam" id="PF00668">
    <property type="entry name" value="Condensation"/>
    <property type="match status" value="6"/>
</dbReference>
<dbReference type="SUPFAM" id="SSF52777">
    <property type="entry name" value="CoA-dependent acyltransferases"/>
    <property type="match status" value="12"/>
</dbReference>
<dbReference type="InterPro" id="IPR025110">
    <property type="entry name" value="AMP-bd_C"/>
</dbReference>
<dbReference type="InterPro" id="IPR020845">
    <property type="entry name" value="AMP-binding_CS"/>
</dbReference>
<dbReference type="Pfam" id="PF00501">
    <property type="entry name" value="AMP-binding"/>
    <property type="match status" value="3"/>
</dbReference>
<sequence>MFQKKKRTTTTTDHKVQRLKISGQTEAVASSAQQRIYMHENLYFSGSDLSVYNSLVPLQIKRGSVSIEHIRLSLVLVIQQHTVLRTAIRFNPIRNQIEQNIQPFTNDIYSFQHSRGVSTLEQLDRLLTNESIGKHFDVENGKVLRCHVVQRSAEGHNDSLQEDDLIIFVVHHIAFDLSSYKPFLKAFERACWANEYQQSVLAIPQYIDFALYEQALLADTSAESKMNKARRFWANLMHGYDWDKIRHLIPNEDRTDRHHSGRGYSTAFTIDQDVVDAMMLFASTNNVTMFSLSLACYYTFLFKLTNHDDDLCVVSSAANRPEKELQDMIAPASFAQARIWLDERIRFDPDKPQIAIYNMPFVYRLQPNHTLSIKQLRLALHLTVNKHPSLHTSLHFDIQKNLLMQRVITHEDKNKNNNMFSIIETTYETDEQLNEILHDEKRNPHLFDLAQGLVFQCHLVYHKQTSSNHLLSHKDLLIFNFHHALFDFPSMEVFHHDLNQAYTTGQLLYDDNTLLRYLDYAVIEQQMSMTGASMFWLDALHDCKLDQPLSLPYDRYRLSNEHRTGRGTSIYFDFSQDLSHAFLTHVSSNSISLEHLTFAVYFTFLFKLTNGQTDLCLAMNINNNRYKDELKSIIGLFENIMPLRCQLDPHWCFHQVLEHVREITTNSMKYSYFPLQRILDQHPHISKHAFLDTSLEFLSHKIRNATMVGDSQLVPESFSFNISGDKILSASDFSLSVYYDMNMDQLSCKINASLDLFNRETVEKTLQRFHFILNQVSASIIDNQMNKPIYELSLILSNERYLMQSLNNTQVSFSSPLTCIHHEFVYQVMKHPQKLAVELDEQSLTYCELLHYVQILSFTLLNEHHVLPGEVVCQCVERSLSMVIGIMGIEMAGGVYCPLSPRDPQHRLHALTQQTQSRLILVHDLTKIKLDDAIISLDIDSVLRSHITECTIDVTRLSKVTTVSDDVAYIIFTSGSTGIPKMVQVRHENFTCYMYSFVSVTTLNKNDVAVQMARSTFDVHLQQIVGVLLIGATVVMLRARGMTDFNYLADVLYKKQITYLNTVPVLFQSFFSFLSQCKKMYVVKYLRSLCSGGEAFSSELIGLIQESNIVSYTFWNLYGPAEMTITSTFHLVDTEASTKCIPIGRPVSNYRCMIMNQYSQQSMMNIEGELFVGGAGVFAGYLGRDDLTAKALIEIDGQLFYRTGDLVRMNNNGLIYYQGRKDQQIKLHGQRIELGEIERCLLNIASISACVVMKWNDDYLVAYVQSSHGNEEQLHQHCQSHLPPHMIPSIFTILEKLPLNQNGKIDRKQLPSPHFSSTHLTNNTEQLLPTNDIEISIHRIWCEIFKQNQISTDTNMFNIGGHSLLMMQLFHRYKIKFHLETNALSIVDLFQHPTIIHHAQLIQQSINTIHTVDNYPWSSLHLIQARASFAQERIYLDEQIRFSSKTAMNNMYVIPLLYRISSVNDNISITRLHHAFQSAITKHNILRTALYIDDTNGHIIQHCLDANIILDDDMKSCKLRIINVHNDDYRHMNEIITEILNQYDLFDLSKGRVIRCHILRHSHQSQDNSSCENDDLLTENDHILFSIHHAMFDGASRSIFLRDLFLAYQSNGSLSVDDNSLNYIDYSVYEHIMDMSLSREFWHSQLERYNMKRSLSLPVDRQSSSTNQQRSGLASITEITFDNELCTLFLNYASSHHLTLFQLGLSIFYVFLFKLTHGESDLCISSINANRYRNELQNIMGMFVSTLPYRVELDPHWSFDELVISVREKCLSILEHSHYPLQHILGDNRSSQSNVSFLETMFDFITVSKDMGHLCLGGANLERISLEQSAEVSKFDFSLTFEYNPLSDNKRLSCNFVCSHDLFEKSTISQIAQRFQYLFEQVVQTQSSNTSVIDISSSINKLSLILPEEAEEIELVVIHRLENIVNEAPASFAQARIWLDERIRFDPDKPQIAIYNMPFVYRLQPNHTLSIQQLHHALHLTVNKHPSLHTSLHFDTQTNLLMQRVITHENRNNNNMCSVIETTYETDEQLNEILHDEKRNPHLFDLAQGLVFQCHLVYHKQTSSNHLLSHKDLLIFNFHHALFDFPSMEVFHHDLNQAYTTGQLLYDDSTNLRYLDYAVIEQEMSMTGASMFWLDVLHDCKLDQPLSLPFDRYRLSNEHRTGRGVSISFNIGQDLSHAFLIHASSNNISLEQLALATYYVFLFKLTNGEKDLCIGINTHGRYRDELNSIIGMFVNAIPLRCQLDPHLPFYKVIKHVQDNMINCMKFSYFPLQRILNQHPNISNPVFLDTSFEFISPMTKDEEDEIMIGDHRFSLLPFSIKISDDEIMSKFDFILSFQHDLNLNEFSCTINASLDLFNAETICIIAQRLHIMLHQQFTSFNIKTSKPIHELSLILSNERYLMQSLNNTQVSFSSPLTCIHHEFVCQVMKQPQKLAVELDEQSLTYCELLHYVQILSLTLLNEYHVLPGEIVCQCVERSLSMVIGIMGIEMAGGVYCPLSPRDPQHRLHALTQQTQSRLVLIHHLTKTKFDQGIVTLGIDSVLNINNMDSDMNYNCFSSMKVKSEKIAYIIFTSGSTGTPKAVQVRHKNFIDSMHSLTYINSFNKDDTVVQMTRCSFDIHVQEILGALLFGCTVIMLHPRGMTDFDYLSDVFQKKQITYLSTVPSLLQSFFIFIEQNKQAMFIIAGGPFSAPVIDLIVKIGIKNCIVWNLYGPAETTVTCTGHHLNATNGIQSIAIGRSISNYRCMIINEYLQSSVSDQEGELLIGGVGVFAGYLRRDDLTAKALVEIDGQLFYRTGDLVTIDNNGLLHYQGRKDHQIKLHGQRIELGEIERCLLSITSISACVVIKWKDDHLVAYIQSSDINEQKLHEHCQSHLPPHMIPSFFVILDKLPLNQNGKVDRKQLPSPDFSLSTLSSSDKSDTLLNQFEERTHTIWCQVLHSNQKHISGTTSFFSVGGHSLLFIELYHHYQSVFNFDAHTLSIAPFLQQPTICQHSQLLQTVIVNNVKVTQWCTLHINEGIASFAQERIFLDEQVRFSSDIAIYNEVSTLQVVQGSLSLDRLLQAFRYVLNKHRILRTSLIFSNDDGILKQCITNIHKTFTITMNQTFQNDNELQDIIYETTINPNLFDLSTSNVFHAEILKHQTSLNENENNSNKFIVNSDILLIGFHHVASDRASFPIFFNDLCLAYNTNAVSIEDDDESLQYIDYSIHERLIDMTTSREFWYLQLEEYNLEYRLLLPVDRHRLSNDHRSSSASVTQVSFDNEISQLFVDYASLHHVTPFQLGLSVLYAFLFKLTHGDNDLCISSLNANRYRNELQNIMGMFVSTLPYRIQIDPQWSFDDLVKYVQEKCLSILEHSHYPLQHILSNLHINQSNVSFFETMYDFITISSHGDELSLDGASLKQVSSEQSFEVAKFDFMLMFVYNPMLENNRLSFRLTCSHDLFDEITVTNIGRRLEYCFQQLFSSHENMNRIDTCFTTISKINLILSEETQEMEDIIFCRQSHIMNEAPASFAQDRLCLDERIHFISNKSEIAKYNIPFLYRLHSHHTLSVQYLRHALELIVTKHQSLRTSLIFHTESDRLMQQIIDMNDNNKQLFTFIESTYETDEQLNEILHDERRNLHLFDLDQGLIFRCHLVYYKSISSNDLLSDNDLLIFNFHHALFDFPSMEVFLHDLNQAYTTGRLLYDDDTTLRYLDYAVIEQQMSMTGASMFWFDALHDCKLDQSLSLLFDRYRLANEHRTGRGTSLSFDFGQDLPHDFFTNAISNNISLEHLTFAVYFIFLSKLTNGQTDLCLAMNINNNRYRDELKSIIGLFENVIPLRCQLDPRWSFQQLLEHVREITTNSMKYSYFPLQHILNQHPNISEHTFLNTSLEFKSCKSSNATMIGDSQLVSASSSFNMNDDEILSASDFSLSIHHDLNINQLSCTINASVDLFNKETVEKISQRFHCILHQLSTSMMDNQINKPIHELSIILSNEQYLMQSLNNTQISFSSPLTCIHHEFVYQVMKHPQKLAVELDEQSLTYCELLYYVQVLSLTLLNEYHVVPGEVVCQCVERSLSMVIGIMGIEMAGGVYCPLSPRDPQHRLHALTKQTQSRLVLGHWLTKMKFNSDSLTIDIQSILISDDVMSDIYVDRLSSIKVKPSDTAYIIFTSGSTGIPKAVQIRHKNFIEFMYSLIYGHVVNGKDTILQIARCSYDAHVQDIMGTFMIGSSLIMLHPGGIMDFDCLANVFKEKNISCITTVPTIIQNFFTYLQQQNHRTVTQYLRSVCSADQFSQSVFTDQEGEFFVGGVGVFAGYLGRHDLTAKALLEIDGQLFYRTGDLVTMDNNGFLHFQGRKDHQIKLHGQRIELGEIERCLLNITSISACVVIKWNDDYLVAYVQSSHINEQELRQHCQSHLPPHMIPSIFIILEKLPLNQNGKLDRKLLPPPEFSSSTDNRDDNIPRNTLEEQLQDIFSQAFHIESPHVDVSFGQLGGTSLDAILALTLIRQQVCNKVDIGFLFNNPSIRQLAQAIEPLLVFEELQETASSANKIHETDVRLTPSFVIESLGIVILVCQWLLPIMIIHQWCSLLFPIIPICHLLFYVICLSLLSPQNIKDDTIFSWNYYRWWFLNQLWNNNTFWLQHILGTPLYNYYLRLCGARVNLNAHIHTITIDAPWLLDIGDGTWIADKTTLNSLYFNDNNTFTLHSIRIGCYCSISARSILFDGVDMQDNVIVQPMSSVTGFIASRTIIDGEEHKLVSPDISVTYNNRSLSIWHKIYQVIIIISLICIHCTLLAIVYNVYLVEQIPLPISIAFCWTLWSIIACFVTLFLLKFVVGSCAASETYPIASWLYLHKVWLRQLIVSSFHHAWLLTTHHDQLYPFILRWLGAQVEDDVKLGNIDIFLSYPTNLLKLETGVTSFGYVLLVPTEMTLEGDHRVDCITLGSHTNLGNFCSILPGSHLASHTMVGNLTRITRETNSNNGDIFIGVPARAMPFQMPIREAMDGQIKTIPFWMTCFSHYISKCLLISIYWSCGLGGGPILHTIIVCSLYRWYSYADDRIIKQITRKLVEDHQIFVCSFLGNTQWLIHLFRIYGANIGNNVILPDFSSIFDYNLVTIGDHVRLNINAHIVCHTFEQRILKLVPVTVGNSCVLMSGSIVMPGCKLMGNNRLYPFTLVMKNDLLQLNTQWKGLPAQSYVAKPILFRSAPVCDDVVKCQQKSENFDRLSSWYEKFSNIYTNVHELQFMNWGYADLDEHIDDSTGYYSKKLYQQVLADVTLTAQNILEVSCGRGAGAAWCVRTYAPRSYVGIDPSQDVINLCEKLYSTIPQLSFMIADPKTHLSFENESMDVVLSIETTNIFDEIVAVKQFVNEVTRVLTPNGYFLWCGLCNVDGSSVLIDYLTANDAFIIGEKVNITRNVLHALDIQSNSRADFIDRYMQPADQEYCRLLAGLPGTQLYDNMQQGRAEYWRAVFCKKTTKKTPIV</sequence>
<dbReference type="InterPro" id="IPR042099">
    <property type="entry name" value="ANL_N_sf"/>
</dbReference>
<dbReference type="SUPFAM" id="SSF47336">
    <property type="entry name" value="ACP-like"/>
    <property type="match status" value="3"/>
</dbReference>
<dbReference type="InterPro" id="IPR000873">
    <property type="entry name" value="AMP-dep_synth/lig_dom"/>
</dbReference>
<dbReference type="OrthoDB" id="10043426at2759"/>
<dbReference type="Gene3D" id="3.30.559.30">
    <property type="entry name" value="Nonribosomal peptide synthetase, condensation domain"/>
    <property type="match status" value="6"/>
</dbReference>
<evidence type="ECO:0000313" key="6">
    <source>
        <dbReference type="EMBL" id="CAF0975086.1"/>
    </source>
</evidence>
<dbReference type="PANTHER" id="PTHR45527">
    <property type="entry name" value="NONRIBOSOMAL PEPTIDE SYNTHETASE"/>
    <property type="match status" value="1"/>
</dbReference>
<dbReference type="InterPro" id="IPR023213">
    <property type="entry name" value="CAT-like_dom_sf"/>
</dbReference>
<feature type="transmembrane region" description="Helical" evidence="4">
    <location>
        <begin position="4564"/>
        <end position="4584"/>
    </location>
</feature>
<dbReference type="CDD" id="cd05930">
    <property type="entry name" value="A_NRPS"/>
    <property type="match status" value="2"/>
</dbReference>
<dbReference type="InterPro" id="IPR013216">
    <property type="entry name" value="Methyltransf_11"/>
</dbReference>
<dbReference type="PROSITE" id="PS00455">
    <property type="entry name" value="AMP_BINDING"/>
    <property type="match status" value="3"/>
</dbReference>
<evidence type="ECO:0000256" key="3">
    <source>
        <dbReference type="SAM" id="MobiDB-lite"/>
    </source>
</evidence>
<evidence type="ECO:0000256" key="4">
    <source>
        <dbReference type="SAM" id="Phobius"/>
    </source>
</evidence>
<dbReference type="InterPro" id="IPR045851">
    <property type="entry name" value="AMP-bd_C_sf"/>
</dbReference>
<feature type="transmembrane region" description="Helical" evidence="4">
    <location>
        <begin position="5003"/>
        <end position="5027"/>
    </location>
</feature>
<keyword evidence="1" id="KW-0596">Phosphopantetheine</keyword>
<dbReference type="InterPro" id="IPR029063">
    <property type="entry name" value="SAM-dependent_MTases_sf"/>
</dbReference>
<comment type="caution">
    <text evidence="6">The sequence shown here is derived from an EMBL/GenBank/DDBJ whole genome shotgun (WGS) entry which is preliminary data.</text>
</comment>
<dbReference type="Gene3D" id="3.40.50.150">
    <property type="entry name" value="Vaccinia Virus protein VP39"/>
    <property type="match status" value="1"/>
</dbReference>
<feature type="transmembrane region" description="Helical" evidence="4">
    <location>
        <begin position="4785"/>
        <end position="4806"/>
    </location>
</feature>